<dbReference type="AlphaFoldDB" id="A0A7X5XUF5"/>
<keyword evidence="3" id="KW-1185">Reference proteome</keyword>
<keyword evidence="1" id="KW-0175">Coiled coil</keyword>
<protein>
    <submittedName>
        <fullName evidence="2">Uncharacterized protein</fullName>
    </submittedName>
</protein>
<evidence type="ECO:0000256" key="1">
    <source>
        <dbReference type="SAM" id="Coils"/>
    </source>
</evidence>
<name>A0A7X5XUF5_9SPHN</name>
<dbReference type="Proteomes" id="UP000535078">
    <property type="component" value="Unassembled WGS sequence"/>
</dbReference>
<evidence type="ECO:0000313" key="2">
    <source>
        <dbReference type="EMBL" id="NJB91509.1"/>
    </source>
</evidence>
<gene>
    <name evidence="2" type="ORF">GGR90_003721</name>
</gene>
<dbReference type="EMBL" id="JAATIT010000007">
    <property type="protein sequence ID" value="NJB91509.1"/>
    <property type="molecule type" value="Genomic_DNA"/>
</dbReference>
<feature type="coiled-coil region" evidence="1">
    <location>
        <begin position="41"/>
        <end position="68"/>
    </location>
</feature>
<evidence type="ECO:0000313" key="3">
    <source>
        <dbReference type="Proteomes" id="UP000535078"/>
    </source>
</evidence>
<proteinExistence type="predicted"/>
<sequence>MSATREFYLAQAAQCDAAAAETALGQVRDRNLRAAAAWQAMADKLERAETARAEREEAVAKLRAAAAS</sequence>
<dbReference type="RefSeq" id="WP_167922867.1">
    <property type="nucleotide sequence ID" value="NZ_JAATIT010000007.1"/>
</dbReference>
<accession>A0A7X5XUF5</accession>
<organism evidence="2 3">
    <name type="scientific">Sphingopyxis italica</name>
    <dbReference type="NCBI Taxonomy" id="1129133"/>
    <lineage>
        <taxon>Bacteria</taxon>
        <taxon>Pseudomonadati</taxon>
        <taxon>Pseudomonadota</taxon>
        <taxon>Alphaproteobacteria</taxon>
        <taxon>Sphingomonadales</taxon>
        <taxon>Sphingomonadaceae</taxon>
        <taxon>Sphingopyxis</taxon>
    </lineage>
</organism>
<comment type="caution">
    <text evidence="2">The sequence shown here is derived from an EMBL/GenBank/DDBJ whole genome shotgun (WGS) entry which is preliminary data.</text>
</comment>
<reference evidence="2 3" key="1">
    <citation type="submission" date="2020-03" db="EMBL/GenBank/DDBJ databases">
        <title>Genomic Encyclopedia of Type Strains, Phase IV (KMG-IV): sequencing the most valuable type-strain genomes for metagenomic binning, comparative biology and taxonomic classification.</title>
        <authorList>
            <person name="Goeker M."/>
        </authorList>
    </citation>
    <scope>NUCLEOTIDE SEQUENCE [LARGE SCALE GENOMIC DNA]</scope>
    <source>
        <strain evidence="2 3">DSM 25229</strain>
    </source>
</reference>